<reference evidence="2 3" key="1">
    <citation type="submission" date="2019-02" db="EMBL/GenBank/DDBJ databases">
        <title>Paenibacillus sp. nov., isolated from surface-sterilized tissue of Thalictrum simplex L.</title>
        <authorList>
            <person name="Tuo L."/>
        </authorList>
    </citation>
    <scope>NUCLEOTIDE SEQUENCE [LARGE SCALE GENOMIC DNA]</scope>
    <source>
        <strain evidence="2 3">N2SHLJ1</strain>
    </source>
</reference>
<dbReference type="Proteomes" id="UP000293142">
    <property type="component" value="Unassembled WGS sequence"/>
</dbReference>
<dbReference type="Gene3D" id="3.40.50.880">
    <property type="match status" value="1"/>
</dbReference>
<dbReference type="RefSeq" id="WP_131018361.1">
    <property type="nucleotide sequence ID" value="NZ_SIRE01000037.1"/>
</dbReference>
<dbReference type="Pfam" id="PF06283">
    <property type="entry name" value="ThuA"/>
    <property type="match status" value="1"/>
</dbReference>
<gene>
    <name evidence="2" type="ORF">EYB31_35660</name>
</gene>
<dbReference type="EMBL" id="SIRE01000037">
    <property type="protein sequence ID" value="TBL69715.1"/>
    <property type="molecule type" value="Genomic_DNA"/>
</dbReference>
<dbReference type="OrthoDB" id="9812305at2"/>
<organism evidence="2 3">
    <name type="scientific">Paenibacillus thalictri</name>
    <dbReference type="NCBI Taxonomy" id="2527873"/>
    <lineage>
        <taxon>Bacteria</taxon>
        <taxon>Bacillati</taxon>
        <taxon>Bacillota</taxon>
        <taxon>Bacilli</taxon>
        <taxon>Bacillales</taxon>
        <taxon>Paenibacillaceae</taxon>
        <taxon>Paenibacillus</taxon>
    </lineage>
</organism>
<sequence length="219" mass="24302">MKTVYALVGDYYHAEDNIRHSLELALQPLTDRGGLKLEYISTDALVSSLELKPAAVVLFKEDRVNPKEGETRWLTEAVSDAITAYVEAGGGFVTWHSGLASYPPESSFIRMLRGYFEYHPAKHQTVSYRGELPGSESQAVSFDLLDEHYFVNCDEANTEVFLRSESVDGVSIAGWRHSFGQGRICCLTPAHNKEGLLDSDMLEMVRSCVLDVCGAGEEE</sequence>
<dbReference type="InterPro" id="IPR029062">
    <property type="entry name" value="Class_I_gatase-like"/>
</dbReference>
<dbReference type="SUPFAM" id="SSF52317">
    <property type="entry name" value="Class I glutamine amidotransferase-like"/>
    <property type="match status" value="1"/>
</dbReference>
<dbReference type="AlphaFoldDB" id="A0A4Q9DHH7"/>
<evidence type="ECO:0000313" key="2">
    <source>
        <dbReference type="EMBL" id="TBL69715.1"/>
    </source>
</evidence>
<keyword evidence="3" id="KW-1185">Reference proteome</keyword>
<evidence type="ECO:0000313" key="3">
    <source>
        <dbReference type="Proteomes" id="UP000293142"/>
    </source>
</evidence>
<feature type="domain" description="ThuA-like" evidence="1">
    <location>
        <begin position="25"/>
        <end position="208"/>
    </location>
</feature>
<comment type="caution">
    <text evidence="2">The sequence shown here is derived from an EMBL/GenBank/DDBJ whole genome shotgun (WGS) entry which is preliminary data.</text>
</comment>
<accession>A0A4Q9DHH7</accession>
<dbReference type="InterPro" id="IPR029010">
    <property type="entry name" value="ThuA-like"/>
</dbReference>
<evidence type="ECO:0000259" key="1">
    <source>
        <dbReference type="Pfam" id="PF06283"/>
    </source>
</evidence>
<protein>
    <submittedName>
        <fullName evidence="2">Trehalose utilization</fullName>
    </submittedName>
</protein>
<proteinExistence type="predicted"/>
<name>A0A4Q9DHH7_9BACL</name>